<evidence type="ECO:0000313" key="2">
    <source>
        <dbReference type="Proteomes" id="UP000238479"/>
    </source>
</evidence>
<accession>A0A2P6PRS2</accession>
<dbReference type="Proteomes" id="UP000238479">
    <property type="component" value="Chromosome 6"/>
</dbReference>
<dbReference type="Gramene" id="PRQ24628">
    <property type="protein sequence ID" value="PRQ24628"/>
    <property type="gene ID" value="RchiOBHm_Chr6g0274531"/>
</dbReference>
<dbReference type="STRING" id="74649.A0A2P6PRS2"/>
<gene>
    <name evidence="1" type="ORF">RchiOBHm_Chr6g0274531</name>
</gene>
<keyword evidence="2" id="KW-1185">Reference proteome</keyword>
<protein>
    <submittedName>
        <fullName evidence="1">Uncharacterized protein</fullName>
    </submittedName>
</protein>
<comment type="caution">
    <text evidence="1">The sequence shown here is derived from an EMBL/GenBank/DDBJ whole genome shotgun (WGS) entry which is preliminary data.</text>
</comment>
<proteinExistence type="predicted"/>
<dbReference type="AlphaFoldDB" id="A0A2P6PRS2"/>
<organism evidence="1 2">
    <name type="scientific">Rosa chinensis</name>
    <name type="common">China rose</name>
    <dbReference type="NCBI Taxonomy" id="74649"/>
    <lineage>
        <taxon>Eukaryota</taxon>
        <taxon>Viridiplantae</taxon>
        <taxon>Streptophyta</taxon>
        <taxon>Embryophyta</taxon>
        <taxon>Tracheophyta</taxon>
        <taxon>Spermatophyta</taxon>
        <taxon>Magnoliopsida</taxon>
        <taxon>eudicotyledons</taxon>
        <taxon>Gunneridae</taxon>
        <taxon>Pentapetalae</taxon>
        <taxon>rosids</taxon>
        <taxon>fabids</taxon>
        <taxon>Rosales</taxon>
        <taxon>Rosaceae</taxon>
        <taxon>Rosoideae</taxon>
        <taxon>Rosoideae incertae sedis</taxon>
        <taxon>Rosa</taxon>
    </lineage>
</organism>
<dbReference type="EMBL" id="PDCK01000044">
    <property type="protein sequence ID" value="PRQ24628.1"/>
    <property type="molecule type" value="Genomic_DNA"/>
</dbReference>
<name>A0A2P6PRS2_ROSCH</name>
<evidence type="ECO:0000313" key="1">
    <source>
        <dbReference type="EMBL" id="PRQ24628.1"/>
    </source>
</evidence>
<sequence>MASYSEVTLNVCLGKQITGGQLVYFRGVQFDNHVNLETLLEVFDQWSVVVSCILHIDKPLLDTEDQNQVCLCKPRKNCRDPFQVHFC</sequence>
<reference evidence="1 2" key="1">
    <citation type="journal article" date="2018" name="Nat. Genet.">
        <title>The Rosa genome provides new insights in the design of modern roses.</title>
        <authorList>
            <person name="Bendahmane M."/>
        </authorList>
    </citation>
    <scope>NUCLEOTIDE SEQUENCE [LARGE SCALE GENOMIC DNA]</scope>
    <source>
        <strain evidence="2">cv. Old Blush</strain>
    </source>
</reference>